<dbReference type="EMBL" id="JAGMWN010000001">
    <property type="protein sequence ID" value="MBP5856086.1"/>
    <property type="molecule type" value="Genomic_DNA"/>
</dbReference>
<dbReference type="InterPro" id="IPR016181">
    <property type="entry name" value="Acyl_CoA_acyltransferase"/>
</dbReference>
<keyword evidence="2" id="KW-0012">Acyltransferase</keyword>
<accession>A0A8J7SLA3</accession>
<dbReference type="PANTHER" id="PTHR43877">
    <property type="entry name" value="AMINOALKYLPHOSPHONATE N-ACETYLTRANSFERASE-RELATED-RELATED"/>
    <property type="match status" value="1"/>
</dbReference>
<feature type="domain" description="N-acetyltransferase" evidence="3">
    <location>
        <begin position="1"/>
        <end position="162"/>
    </location>
</feature>
<organism evidence="4 5">
    <name type="scientific">Marivibrio halodurans</name>
    <dbReference type="NCBI Taxonomy" id="2039722"/>
    <lineage>
        <taxon>Bacteria</taxon>
        <taxon>Pseudomonadati</taxon>
        <taxon>Pseudomonadota</taxon>
        <taxon>Alphaproteobacteria</taxon>
        <taxon>Rhodospirillales</taxon>
        <taxon>Rhodospirillaceae</taxon>
        <taxon>Marivibrio</taxon>
    </lineage>
</organism>
<dbReference type="AlphaFoldDB" id="A0A8J7SLA3"/>
<name>A0A8J7SLA3_9PROT</name>
<protein>
    <submittedName>
        <fullName evidence="4">GNAT family N-acetyltransferase</fullName>
    </submittedName>
</protein>
<evidence type="ECO:0000313" key="4">
    <source>
        <dbReference type="EMBL" id="MBP5856086.1"/>
    </source>
</evidence>
<keyword evidence="5" id="KW-1185">Reference proteome</keyword>
<gene>
    <name evidence="4" type="ORF">KAJ83_03635</name>
</gene>
<dbReference type="InterPro" id="IPR000182">
    <property type="entry name" value="GNAT_dom"/>
</dbReference>
<dbReference type="GO" id="GO:0016747">
    <property type="term" value="F:acyltransferase activity, transferring groups other than amino-acyl groups"/>
    <property type="evidence" value="ECO:0007669"/>
    <property type="project" value="InterPro"/>
</dbReference>
<dbReference type="SUPFAM" id="SSF55729">
    <property type="entry name" value="Acyl-CoA N-acyltransferases (Nat)"/>
    <property type="match status" value="1"/>
</dbReference>
<comment type="caution">
    <text evidence="4">The sequence shown here is derived from an EMBL/GenBank/DDBJ whole genome shotgun (WGS) entry which is preliminary data.</text>
</comment>
<evidence type="ECO:0000259" key="3">
    <source>
        <dbReference type="PROSITE" id="PS51186"/>
    </source>
</evidence>
<reference evidence="4" key="1">
    <citation type="submission" date="2021-04" db="EMBL/GenBank/DDBJ databases">
        <authorList>
            <person name="Zhang D.-C."/>
        </authorList>
    </citation>
    <scope>NUCLEOTIDE SEQUENCE</scope>
    <source>
        <strain evidence="4">CGMCC 1.15697</strain>
    </source>
</reference>
<dbReference type="RefSeq" id="WP_210680632.1">
    <property type="nucleotide sequence ID" value="NZ_JAGMWN010000001.1"/>
</dbReference>
<dbReference type="Proteomes" id="UP000672602">
    <property type="component" value="Unassembled WGS sequence"/>
</dbReference>
<dbReference type="CDD" id="cd04301">
    <property type="entry name" value="NAT_SF"/>
    <property type="match status" value="1"/>
</dbReference>
<dbReference type="PANTHER" id="PTHR43877:SF2">
    <property type="entry name" value="AMINOALKYLPHOSPHONATE N-ACETYLTRANSFERASE-RELATED"/>
    <property type="match status" value="1"/>
</dbReference>
<evidence type="ECO:0000313" key="5">
    <source>
        <dbReference type="Proteomes" id="UP000672602"/>
    </source>
</evidence>
<proteinExistence type="predicted"/>
<dbReference type="Gene3D" id="3.40.630.30">
    <property type="match status" value="1"/>
</dbReference>
<sequence>MAPADIAVRAALHRDISVLTGMARALAESFGEDPTRIDKDAIAGLLFGMDRWADALLAVDRDNRALGYVTFSRLFTPHDGARSLWIGDLYVMASARGLGVAGALMRAVAKRARAQNCHALVCPVDTGNKQGQGFYGRIGLALDPSRAVWRGGRKVIDDLASGNGT</sequence>
<evidence type="ECO:0000256" key="2">
    <source>
        <dbReference type="ARBA" id="ARBA00023315"/>
    </source>
</evidence>
<evidence type="ECO:0000256" key="1">
    <source>
        <dbReference type="ARBA" id="ARBA00022679"/>
    </source>
</evidence>
<dbReference type="Pfam" id="PF00583">
    <property type="entry name" value="Acetyltransf_1"/>
    <property type="match status" value="1"/>
</dbReference>
<dbReference type="InterPro" id="IPR050832">
    <property type="entry name" value="Bact_Acetyltransf"/>
</dbReference>
<keyword evidence="1" id="KW-0808">Transferase</keyword>
<dbReference type="PROSITE" id="PS51186">
    <property type="entry name" value="GNAT"/>
    <property type="match status" value="1"/>
</dbReference>